<comment type="caution">
    <text evidence="2">The sequence shown here is derived from an EMBL/GenBank/DDBJ whole genome shotgun (WGS) entry which is preliminary data.</text>
</comment>
<feature type="compositionally biased region" description="Polar residues" evidence="1">
    <location>
        <begin position="157"/>
        <end position="166"/>
    </location>
</feature>
<reference evidence="2 3" key="1">
    <citation type="journal article" date="2023" name="Plants (Basel)">
        <title>Bridging the Gap: Combining Genomics and Transcriptomics Approaches to Understand Stylosanthes scabra, an Orphan Legume from the Brazilian Caatinga.</title>
        <authorList>
            <person name="Ferreira-Neto J.R.C."/>
            <person name="da Silva M.D."/>
            <person name="Binneck E."/>
            <person name="de Melo N.F."/>
            <person name="da Silva R.H."/>
            <person name="de Melo A.L.T.M."/>
            <person name="Pandolfi V."/>
            <person name="Bustamante F.O."/>
            <person name="Brasileiro-Vidal A.C."/>
            <person name="Benko-Iseppon A.M."/>
        </authorList>
    </citation>
    <scope>NUCLEOTIDE SEQUENCE [LARGE SCALE GENOMIC DNA]</scope>
    <source>
        <tissue evidence="2">Leaves</tissue>
    </source>
</reference>
<evidence type="ECO:0000313" key="2">
    <source>
        <dbReference type="EMBL" id="MED6181678.1"/>
    </source>
</evidence>
<evidence type="ECO:0000256" key="1">
    <source>
        <dbReference type="SAM" id="MobiDB-lite"/>
    </source>
</evidence>
<dbReference type="EMBL" id="JASCZI010181314">
    <property type="protein sequence ID" value="MED6181678.1"/>
    <property type="molecule type" value="Genomic_DNA"/>
</dbReference>
<evidence type="ECO:0008006" key="4">
    <source>
        <dbReference type="Google" id="ProtNLM"/>
    </source>
</evidence>
<organism evidence="2 3">
    <name type="scientific">Stylosanthes scabra</name>
    <dbReference type="NCBI Taxonomy" id="79078"/>
    <lineage>
        <taxon>Eukaryota</taxon>
        <taxon>Viridiplantae</taxon>
        <taxon>Streptophyta</taxon>
        <taxon>Embryophyta</taxon>
        <taxon>Tracheophyta</taxon>
        <taxon>Spermatophyta</taxon>
        <taxon>Magnoliopsida</taxon>
        <taxon>eudicotyledons</taxon>
        <taxon>Gunneridae</taxon>
        <taxon>Pentapetalae</taxon>
        <taxon>rosids</taxon>
        <taxon>fabids</taxon>
        <taxon>Fabales</taxon>
        <taxon>Fabaceae</taxon>
        <taxon>Papilionoideae</taxon>
        <taxon>50 kb inversion clade</taxon>
        <taxon>dalbergioids sensu lato</taxon>
        <taxon>Dalbergieae</taxon>
        <taxon>Pterocarpus clade</taxon>
        <taxon>Stylosanthes</taxon>
    </lineage>
</organism>
<evidence type="ECO:0000313" key="3">
    <source>
        <dbReference type="Proteomes" id="UP001341840"/>
    </source>
</evidence>
<feature type="region of interest" description="Disordered" evidence="1">
    <location>
        <begin position="132"/>
        <end position="167"/>
    </location>
</feature>
<proteinExistence type="predicted"/>
<protein>
    <recommendedName>
        <fullName evidence="4">RNase H type-1 domain-containing protein</fullName>
    </recommendedName>
</protein>
<keyword evidence="3" id="KW-1185">Reference proteome</keyword>
<feature type="compositionally biased region" description="Polar residues" evidence="1">
    <location>
        <begin position="289"/>
        <end position="299"/>
    </location>
</feature>
<name>A0ABU6W9X4_9FABA</name>
<gene>
    <name evidence="2" type="ORF">PIB30_021608</name>
</gene>
<accession>A0ABU6W9X4</accession>
<feature type="compositionally biased region" description="Basic and acidic residues" evidence="1">
    <location>
        <begin position="141"/>
        <end position="156"/>
    </location>
</feature>
<feature type="region of interest" description="Disordered" evidence="1">
    <location>
        <begin position="289"/>
        <end position="308"/>
    </location>
</feature>
<dbReference type="Proteomes" id="UP001341840">
    <property type="component" value="Unassembled WGS sequence"/>
</dbReference>
<sequence>MFKIWEVWGKVLKIEEDEEGHYNSFKVLVDSNFGLLIRAMATVVIGNMDYVIFVKEIRRKAEFRELQRVEPEQNMVDENKVIPTSSEGMEQTPLAHCPEMAVGSRQDRNAMGEAAMADEDEESVVGEMQPARVEVDDDQKSDEGAHFSIGPEKEQQGDTSPTNTVTLDDDRRTEDVIQEWENELFQKPNAVIDLSIPPGFERIENPNFVNTNIERDERRFGTLRIERNEKKQGRRSTTRTSLKLNDKLKDKARSSNTDEEEEVWRIGTKVGICPNSILKAQKYLKEAAETNQQKEYSQSLRKDRRRGARRIEEEKPSWWQCIVHKAREDVFVSGGYYTDEMGHIRCWMGEEVREANIGEAYLQGLENAVQFLLEDVNVDNESINLISNRLDIVDWLKGNKNTTWQNRFLRNKTYANVMIFKGVGINYR</sequence>